<dbReference type="GeneID" id="107409344"/>
<name>A0A6P3ZBM2_ZIZJJ</name>
<dbReference type="InterPro" id="IPR053198">
    <property type="entry name" value="Gynoecium_Dev_Regulator"/>
</dbReference>
<proteinExistence type="predicted"/>
<dbReference type="RefSeq" id="XP_015872264.3">
    <property type="nucleotide sequence ID" value="XM_016016778.3"/>
</dbReference>
<organism evidence="4 5">
    <name type="scientific">Ziziphus jujuba</name>
    <name type="common">Chinese jujube</name>
    <name type="synonym">Ziziphus sativa</name>
    <dbReference type="NCBI Taxonomy" id="326968"/>
    <lineage>
        <taxon>Eukaryota</taxon>
        <taxon>Viridiplantae</taxon>
        <taxon>Streptophyta</taxon>
        <taxon>Embryophyta</taxon>
        <taxon>Tracheophyta</taxon>
        <taxon>Spermatophyta</taxon>
        <taxon>Magnoliopsida</taxon>
        <taxon>eudicotyledons</taxon>
        <taxon>Gunneridae</taxon>
        <taxon>Pentapetalae</taxon>
        <taxon>rosids</taxon>
        <taxon>fabids</taxon>
        <taxon>Rosales</taxon>
        <taxon>Rhamnaceae</taxon>
        <taxon>Paliureae</taxon>
        <taxon>Ziziphus</taxon>
    </lineage>
</organism>
<comment type="subunit">
    <text evidence="1">Homodimers and heterodimers.</text>
</comment>
<feature type="compositionally biased region" description="Polar residues" evidence="2">
    <location>
        <begin position="431"/>
        <end position="442"/>
    </location>
</feature>
<keyword evidence="4" id="KW-1185">Reference proteome</keyword>
<feature type="compositionally biased region" description="Low complexity" evidence="2">
    <location>
        <begin position="463"/>
        <end position="481"/>
    </location>
</feature>
<feature type="domain" description="PB1" evidence="3">
    <location>
        <begin position="74"/>
        <end position="180"/>
    </location>
</feature>
<dbReference type="Gene3D" id="3.10.20.90">
    <property type="entry name" value="Phosphatidylinositol 3-kinase Catalytic Subunit, Chain A, domain 1"/>
    <property type="match status" value="1"/>
</dbReference>
<dbReference type="AlphaFoldDB" id="A0A6P3ZBM2"/>
<reference evidence="4" key="1">
    <citation type="submission" date="2025-05" db="UniProtKB">
        <authorList>
            <consortium name="RefSeq"/>
        </authorList>
    </citation>
    <scope>NUCLEOTIDE SEQUENCE [LARGE SCALE GENOMIC DNA]</scope>
</reference>
<evidence type="ECO:0000256" key="2">
    <source>
        <dbReference type="SAM" id="MobiDB-lite"/>
    </source>
</evidence>
<gene>
    <name evidence="5" type="primary">LOC107409344</name>
</gene>
<feature type="compositionally biased region" description="Low complexity" evidence="2">
    <location>
        <begin position="11"/>
        <end position="21"/>
    </location>
</feature>
<dbReference type="KEGG" id="zju:107409344"/>
<dbReference type="Proteomes" id="UP001652623">
    <property type="component" value="Chromosome 2"/>
</dbReference>
<dbReference type="PROSITE" id="PS51745">
    <property type="entry name" value="PB1"/>
    <property type="match status" value="1"/>
</dbReference>
<evidence type="ECO:0000313" key="4">
    <source>
        <dbReference type="Proteomes" id="UP001652623"/>
    </source>
</evidence>
<feature type="compositionally biased region" description="Polar residues" evidence="2">
    <location>
        <begin position="687"/>
        <end position="700"/>
    </location>
</feature>
<protein>
    <submittedName>
        <fullName evidence="5">Uncharacterized protein LOC107409344</fullName>
    </submittedName>
</protein>
<dbReference type="PANTHER" id="PTHR31066:SF68">
    <property type="entry name" value="SERINE_THREONINE-PROTEIN KINASE YAKA-RELATED"/>
    <property type="match status" value="1"/>
</dbReference>
<feature type="region of interest" description="Disordered" evidence="2">
    <location>
        <begin position="420"/>
        <end position="445"/>
    </location>
</feature>
<feature type="region of interest" description="Disordered" evidence="2">
    <location>
        <begin position="1"/>
        <end position="34"/>
    </location>
</feature>
<feature type="region of interest" description="Disordered" evidence="2">
    <location>
        <begin position="358"/>
        <end position="377"/>
    </location>
</feature>
<feature type="compositionally biased region" description="Gly residues" evidence="2">
    <location>
        <begin position="22"/>
        <end position="34"/>
    </location>
</feature>
<reference evidence="5" key="2">
    <citation type="submission" date="2025-08" db="UniProtKB">
        <authorList>
            <consortium name="RefSeq"/>
        </authorList>
    </citation>
    <scope>IDENTIFICATION</scope>
    <source>
        <tissue evidence="5">Seedling</tissue>
    </source>
</reference>
<accession>A0A6P3ZBM2</accession>
<dbReference type="InterPro" id="IPR053793">
    <property type="entry name" value="PB1-like"/>
</dbReference>
<evidence type="ECO:0000313" key="5">
    <source>
        <dbReference type="RefSeq" id="XP_015872264.3"/>
    </source>
</evidence>
<evidence type="ECO:0000256" key="1">
    <source>
        <dbReference type="ARBA" id="ARBA00011726"/>
    </source>
</evidence>
<dbReference type="CDD" id="cd06410">
    <property type="entry name" value="PB1_UP2"/>
    <property type="match status" value="1"/>
</dbReference>
<dbReference type="Pfam" id="PF00564">
    <property type="entry name" value="PB1"/>
    <property type="match status" value="1"/>
</dbReference>
<dbReference type="SMART" id="SM00666">
    <property type="entry name" value="PB1"/>
    <property type="match status" value="1"/>
</dbReference>
<feature type="compositionally biased region" description="Pro residues" evidence="2">
    <location>
        <begin position="1"/>
        <end position="10"/>
    </location>
</feature>
<dbReference type="InParanoid" id="A0A6P3ZBM2"/>
<evidence type="ECO:0000259" key="3">
    <source>
        <dbReference type="PROSITE" id="PS51745"/>
    </source>
</evidence>
<dbReference type="SUPFAM" id="SSF54277">
    <property type="entry name" value="CAD &amp; PB1 domains"/>
    <property type="match status" value="1"/>
</dbReference>
<dbReference type="InterPro" id="IPR000270">
    <property type="entry name" value="PB1_dom"/>
</dbReference>
<dbReference type="PANTHER" id="PTHR31066">
    <property type="entry name" value="OS05G0427100 PROTEIN-RELATED"/>
    <property type="match status" value="1"/>
</dbReference>
<sequence length="700" mass="75489">MDPPHPPLPTPTSTAPTAGAGSVAGAGAGVGAGPGASTVTTIQLNYSDSVDSSPRSRNAETWVDDNLPQVPGAKLRLMCSYGGHIIPRPHDKSLCYVGGETRIVVAERHSSLSDLCARLSRTLLNGRPFTLKYQLPREDLDSLISVTTDEDLENMIEEYDRTVSASPSKPSRLRLFLFFSKPETTVSMGALLDDAKSETWFVDALNGSAYLPRNLSDSATMDCLLSLDAVRGNDSSNDLEAQGDHFLGDSNKQVTKNVHDLHNMPDSPMVENTSSFGSSSSSPSMSNLPPIRVRVDDNVAGSQQDQKVGIEEQFAQISFAPPSHPTAMAAASSGTVISTAQINTMAVSGENMNRVFSDDERSDHGAPVAFRKPPLPLQPVQVQKPGGFGLPSPDSIASDSSIASATSLSKPTYYHQEQVHVQPREVRGPASPSTMSDNSDVGSGNFVHQVKESGYVIPPQLDQQQQQQQPQQQQFVQQPQQQQFVHAGTQFIHHPATGPVPISSYYPIYASQAQQQYHHPIDQQYPVYVMPAPQKQPYNMAETTVVSSSRPLPSPSPPIVPTSATYKDGIPPVYPTKTASPAVPEMGSNTLYKTPVNSTPPPPLVQIPPQTQFQQQYVGYTQMHHHPSQSIAVASSAAANYGFEYANPSHEQVYYTQHPATPLPSQYQTLTPAAAAIALSDAAKQPPTDNTQQIRTSQPL</sequence>
<feature type="region of interest" description="Disordered" evidence="2">
    <location>
        <begin position="678"/>
        <end position="700"/>
    </location>
</feature>
<feature type="region of interest" description="Disordered" evidence="2">
    <location>
        <begin position="461"/>
        <end position="481"/>
    </location>
</feature>